<proteinExistence type="predicted"/>
<dbReference type="EMBL" id="UINC01019857">
    <property type="protein sequence ID" value="SVA83950.1"/>
    <property type="molecule type" value="Genomic_DNA"/>
</dbReference>
<organism evidence="1">
    <name type="scientific">marine metagenome</name>
    <dbReference type="NCBI Taxonomy" id="408172"/>
    <lineage>
        <taxon>unclassified sequences</taxon>
        <taxon>metagenomes</taxon>
        <taxon>ecological metagenomes</taxon>
    </lineage>
</organism>
<accession>A0A381Z418</accession>
<name>A0A381Z418_9ZZZZ</name>
<gene>
    <name evidence="1" type="ORF">METZ01_LOCUS136804</name>
</gene>
<dbReference type="AlphaFoldDB" id="A0A381Z418"/>
<sequence>VEDENKAIKGVYVLINALDRNPNQENGTKGYTSLILHLIFLIKSCESPLKIRAEGEDMTERKLITVLTDVCESVKSANNGFVWLTHVGHWRAPQVIAVFNTEQEKQRALTNGWDIDFINQVNIALASIKSAPVGIYFDSEEECKKVSGGNWDRHLSSVKNLH</sequence>
<reference evidence="1" key="1">
    <citation type="submission" date="2018-05" db="EMBL/GenBank/DDBJ databases">
        <authorList>
            <person name="Lanie J.A."/>
            <person name="Ng W.-L."/>
            <person name="Kazmierczak K.M."/>
            <person name="Andrzejewski T.M."/>
            <person name="Davidsen T.M."/>
            <person name="Wayne K.J."/>
            <person name="Tettelin H."/>
            <person name="Glass J.I."/>
            <person name="Rusch D."/>
            <person name="Podicherti R."/>
            <person name="Tsui H.-C.T."/>
            <person name="Winkler M.E."/>
        </authorList>
    </citation>
    <scope>NUCLEOTIDE SEQUENCE</scope>
</reference>
<protein>
    <submittedName>
        <fullName evidence="1">Uncharacterized protein</fullName>
    </submittedName>
</protein>
<feature type="non-terminal residue" evidence="1">
    <location>
        <position position="1"/>
    </location>
</feature>
<evidence type="ECO:0000313" key="1">
    <source>
        <dbReference type="EMBL" id="SVA83950.1"/>
    </source>
</evidence>